<gene>
    <name evidence="2" type="ORF">BU14_0269s0025</name>
</gene>
<feature type="region of interest" description="Disordered" evidence="1">
    <location>
        <begin position="263"/>
        <end position="353"/>
    </location>
</feature>
<proteinExistence type="predicted"/>
<evidence type="ECO:0000313" key="3">
    <source>
        <dbReference type="Proteomes" id="UP000218209"/>
    </source>
</evidence>
<dbReference type="Proteomes" id="UP000218209">
    <property type="component" value="Unassembled WGS sequence"/>
</dbReference>
<feature type="compositionally biased region" description="Low complexity" evidence="1">
    <location>
        <begin position="39"/>
        <end position="50"/>
    </location>
</feature>
<accession>A0A1X6P1V1</accession>
<keyword evidence="3" id="KW-1185">Reference proteome</keyword>
<feature type="region of interest" description="Disordered" evidence="1">
    <location>
        <begin position="1"/>
        <end position="135"/>
    </location>
</feature>
<dbReference type="EMBL" id="KV918932">
    <property type="protein sequence ID" value="OSX74745.1"/>
    <property type="molecule type" value="Genomic_DNA"/>
</dbReference>
<evidence type="ECO:0000256" key="1">
    <source>
        <dbReference type="SAM" id="MobiDB-lite"/>
    </source>
</evidence>
<name>A0A1X6P1V1_PORUM</name>
<evidence type="ECO:0000313" key="2">
    <source>
        <dbReference type="EMBL" id="OSX74745.1"/>
    </source>
</evidence>
<reference evidence="2 3" key="1">
    <citation type="submission" date="2017-03" db="EMBL/GenBank/DDBJ databases">
        <title>WGS assembly of Porphyra umbilicalis.</title>
        <authorList>
            <person name="Brawley S.H."/>
            <person name="Blouin N.A."/>
            <person name="Ficko-Blean E."/>
            <person name="Wheeler G.L."/>
            <person name="Lohr M."/>
            <person name="Goodson H.V."/>
            <person name="Jenkins J.W."/>
            <person name="Blaby-Haas C.E."/>
            <person name="Helliwell K.E."/>
            <person name="Chan C."/>
            <person name="Marriage T."/>
            <person name="Bhattacharya D."/>
            <person name="Klein A.S."/>
            <person name="Badis Y."/>
            <person name="Brodie J."/>
            <person name="Cao Y."/>
            <person name="Collen J."/>
            <person name="Dittami S.M."/>
            <person name="Gachon C.M."/>
            <person name="Green B.R."/>
            <person name="Karpowicz S."/>
            <person name="Kim J.W."/>
            <person name="Kudahl U."/>
            <person name="Lin S."/>
            <person name="Michel G."/>
            <person name="Mittag M."/>
            <person name="Olson B.J."/>
            <person name="Pangilinan J."/>
            <person name="Peng Y."/>
            <person name="Qiu H."/>
            <person name="Shu S."/>
            <person name="Singer J.T."/>
            <person name="Smith A.G."/>
            <person name="Sprecher B.N."/>
            <person name="Wagner V."/>
            <person name="Wang W."/>
            <person name="Wang Z.-Y."/>
            <person name="Yan J."/>
            <person name="Yarish C."/>
            <person name="Zoeuner-Riek S."/>
            <person name="Zhuang Y."/>
            <person name="Zou Y."/>
            <person name="Lindquist E.A."/>
            <person name="Grimwood J."/>
            <person name="Barry K."/>
            <person name="Rokhsar D.S."/>
            <person name="Schmutz J."/>
            <person name="Stiller J.W."/>
            <person name="Grossman A.R."/>
            <person name="Prochnik S.E."/>
        </authorList>
    </citation>
    <scope>NUCLEOTIDE SEQUENCE [LARGE SCALE GENOMIC DNA]</scope>
    <source>
        <strain evidence="2">4086291</strain>
    </source>
</reference>
<feature type="compositionally biased region" description="Pro residues" evidence="1">
    <location>
        <begin position="51"/>
        <end position="68"/>
    </location>
</feature>
<feature type="compositionally biased region" description="Low complexity" evidence="1">
    <location>
        <begin position="1"/>
        <end position="26"/>
    </location>
</feature>
<feature type="compositionally biased region" description="Low complexity" evidence="1">
    <location>
        <begin position="117"/>
        <end position="128"/>
    </location>
</feature>
<dbReference type="AlphaFoldDB" id="A0A1X6P1V1"/>
<protein>
    <submittedName>
        <fullName evidence="2">Uncharacterized protein</fullName>
    </submittedName>
</protein>
<feature type="compositionally biased region" description="Low complexity" evidence="1">
    <location>
        <begin position="323"/>
        <end position="342"/>
    </location>
</feature>
<dbReference type="PRINTS" id="PR01217">
    <property type="entry name" value="PRICHEXTENSN"/>
</dbReference>
<sequence>MTPRVSSATASAAAPPHSCADDAAPSRCGSPRPDIGHHPWGADAPRGAARAPPPPPPHSPLPPPPPSTAPMRALAGAVRQPRGSPPHGRVCAAWAPPRGAGVGRGPPPPPPGGGHAGSPPRAAAGAPPAAGPHPRTRRCVCLHCRRRRLSRLPPGARVGRPLPPPAPAMVRPSFVAAAVVAAVALLATAPSVASATAAASDASANHVFTSRVNEFRAFALPAVERSSKWFCSKPKSCNCLRPFGSKGRFGKKCRGCCPVPPPPPPPPPQRPPPPPPAGPAPPGPAPPGPAPPGPAPPGPGPAPPPPPPPPSPPSPPGTGGNGNNNNGGNNGGNNNNNNNNNSGNGGGGNNAPNQLPSGAGEFCDGQLFCDSSAGLFCRVGFGSTRPTCRYFVSPCSFCKRRDALCWNNYYCDGTSGVCTANKCNV</sequence>
<feature type="compositionally biased region" description="Pro residues" evidence="1">
    <location>
        <begin position="263"/>
        <end position="316"/>
    </location>
</feature>
<organism evidence="2 3">
    <name type="scientific">Porphyra umbilicalis</name>
    <name type="common">Purple laver</name>
    <name type="synonym">Red alga</name>
    <dbReference type="NCBI Taxonomy" id="2786"/>
    <lineage>
        <taxon>Eukaryota</taxon>
        <taxon>Rhodophyta</taxon>
        <taxon>Bangiophyceae</taxon>
        <taxon>Bangiales</taxon>
        <taxon>Bangiaceae</taxon>
        <taxon>Porphyra</taxon>
    </lineage>
</organism>